<dbReference type="InterPro" id="IPR001763">
    <property type="entry name" value="Rhodanese-like_dom"/>
</dbReference>
<dbReference type="InterPro" id="IPR000594">
    <property type="entry name" value="ThiF_NAD_FAD-bd"/>
</dbReference>
<name>A0AAD3H0W9_9STRA</name>
<evidence type="ECO:0000256" key="1">
    <source>
        <dbReference type="ARBA" id="ARBA00022679"/>
    </source>
</evidence>
<dbReference type="Gene3D" id="3.40.50.720">
    <property type="entry name" value="NAD(P)-binding Rossmann-like Domain"/>
    <property type="match status" value="1"/>
</dbReference>
<evidence type="ECO:0000313" key="6">
    <source>
        <dbReference type="EMBL" id="GFH45784.1"/>
    </source>
</evidence>
<dbReference type="EMBL" id="BLLK01000022">
    <property type="protein sequence ID" value="GFH45784.1"/>
    <property type="molecule type" value="Genomic_DNA"/>
</dbReference>
<dbReference type="GO" id="GO:0016779">
    <property type="term" value="F:nucleotidyltransferase activity"/>
    <property type="evidence" value="ECO:0007669"/>
    <property type="project" value="TreeGrafter"/>
</dbReference>
<evidence type="ECO:0000259" key="5">
    <source>
        <dbReference type="PROSITE" id="PS50206"/>
    </source>
</evidence>
<dbReference type="GO" id="GO:0005737">
    <property type="term" value="C:cytoplasm"/>
    <property type="evidence" value="ECO:0007669"/>
    <property type="project" value="TreeGrafter"/>
</dbReference>
<dbReference type="SUPFAM" id="SSF52821">
    <property type="entry name" value="Rhodanese/Cell cycle control phosphatase"/>
    <property type="match status" value="1"/>
</dbReference>
<dbReference type="FunFam" id="3.40.50.720:FF:000033">
    <property type="entry name" value="Adenylyltransferase and sulfurtransferase MOCS3"/>
    <property type="match status" value="1"/>
</dbReference>
<keyword evidence="7" id="KW-1185">Reference proteome</keyword>
<dbReference type="SUPFAM" id="SSF69572">
    <property type="entry name" value="Activating enzymes of the ubiquitin-like proteins"/>
    <property type="match status" value="1"/>
</dbReference>
<dbReference type="InterPro" id="IPR036873">
    <property type="entry name" value="Rhodanese-like_dom_sf"/>
</dbReference>
<evidence type="ECO:0000256" key="2">
    <source>
        <dbReference type="ARBA" id="ARBA00022741"/>
    </source>
</evidence>
<dbReference type="CDD" id="cd00757">
    <property type="entry name" value="ThiF_MoeB_HesA_family"/>
    <property type="match status" value="1"/>
</dbReference>
<dbReference type="PANTHER" id="PTHR10953">
    <property type="entry name" value="UBIQUITIN-ACTIVATING ENZYME E1"/>
    <property type="match status" value="1"/>
</dbReference>
<keyword evidence="3" id="KW-0067">ATP-binding</keyword>
<comment type="caution">
    <text evidence="6">The sequence shown here is derived from an EMBL/GenBank/DDBJ whole genome shotgun (WGS) entry which is preliminary data.</text>
</comment>
<dbReference type="GO" id="GO:0042292">
    <property type="term" value="F:URM1 activating enzyme activity"/>
    <property type="evidence" value="ECO:0007669"/>
    <property type="project" value="TreeGrafter"/>
</dbReference>
<dbReference type="CDD" id="cd00158">
    <property type="entry name" value="RHOD"/>
    <property type="match status" value="1"/>
</dbReference>
<keyword evidence="2" id="KW-0547">Nucleotide-binding</keyword>
<protein>
    <recommendedName>
        <fullName evidence="5">Rhodanese domain-containing protein</fullName>
    </recommendedName>
</protein>
<evidence type="ECO:0000256" key="4">
    <source>
        <dbReference type="SAM" id="MobiDB-lite"/>
    </source>
</evidence>
<dbReference type="GO" id="GO:0005524">
    <property type="term" value="F:ATP binding"/>
    <property type="evidence" value="ECO:0007669"/>
    <property type="project" value="UniProtKB-KW"/>
</dbReference>
<dbReference type="PROSITE" id="PS50206">
    <property type="entry name" value="RHODANESE_3"/>
    <property type="match status" value="1"/>
</dbReference>
<feature type="compositionally biased region" description="Basic and acidic residues" evidence="4">
    <location>
        <begin position="292"/>
        <end position="304"/>
    </location>
</feature>
<proteinExistence type="predicted"/>
<gene>
    <name evidence="6" type="ORF">CTEN210_02258</name>
</gene>
<evidence type="ECO:0000313" key="7">
    <source>
        <dbReference type="Proteomes" id="UP001054902"/>
    </source>
</evidence>
<dbReference type="Proteomes" id="UP001054902">
    <property type="component" value="Unassembled WGS sequence"/>
</dbReference>
<feature type="domain" description="Rhodanese" evidence="5">
    <location>
        <begin position="373"/>
        <end position="422"/>
    </location>
</feature>
<sequence length="424" mass="46273">MVSSSKLFSSNEKSLSNSEISRYSRHLVLSDVGVKGQTAFKNSSILVIGAGGLGSPCLLYLAAAGIGTIGIVDADTVDESNLQRQIIHGTSTIGVSKCQSAKRQIEDINPYCNVITFEKEFTSDTAHEIMSAQDWDVVIDGSDNFPTKYLINDACAIHNVPWIYSAILAFEGQISVFNYKDGPTYRDMMPVPPDPGAVPSCAEGGVLGVLPGVFGCLQATEALKILLVKGKVDGYLEKEQGLLVGRILIYDALKMLFTEAGVQKLNDREEISELIDYQGFCAGPSSGSKPATSKEPKKEGRTMDEAESDDSQENAEPEFHSLTPTEALDKLRNGWSPWVMDVRLQTEHDIVALPFTDIVSPHRTVQVHEIPVDGDVLVYCKAGVRGKKACKRLIDLGVDADRLYNLDGGIMRWRTDIDSSMPKY</sequence>
<accession>A0AAD3H0W9</accession>
<dbReference type="Gene3D" id="3.40.250.10">
    <property type="entry name" value="Rhodanese-like domain"/>
    <property type="match status" value="1"/>
</dbReference>
<feature type="region of interest" description="Disordered" evidence="4">
    <location>
        <begin position="282"/>
        <end position="323"/>
    </location>
</feature>
<dbReference type="AlphaFoldDB" id="A0AAD3H0W9"/>
<reference evidence="6 7" key="1">
    <citation type="journal article" date="2021" name="Sci. Rep.">
        <title>The genome of the diatom Chaetoceros tenuissimus carries an ancient integrated fragment of an extant virus.</title>
        <authorList>
            <person name="Hongo Y."/>
            <person name="Kimura K."/>
            <person name="Takaki Y."/>
            <person name="Yoshida Y."/>
            <person name="Baba S."/>
            <person name="Kobayashi G."/>
            <person name="Nagasaki K."/>
            <person name="Hano T."/>
            <person name="Tomaru Y."/>
        </authorList>
    </citation>
    <scope>NUCLEOTIDE SEQUENCE [LARGE SCALE GENOMIC DNA]</scope>
    <source>
        <strain evidence="6 7">NIES-3715</strain>
    </source>
</reference>
<evidence type="ECO:0000256" key="3">
    <source>
        <dbReference type="ARBA" id="ARBA00022840"/>
    </source>
</evidence>
<dbReference type="InterPro" id="IPR045886">
    <property type="entry name" value="ThiF/MoeB/HesA"/>
</dbReference>
<dbReference type="GO" id="GO:0004792">
    <property type="term" value="F:thiosulfate-cyanide sulfurtransferase activity"/>
    <property type="evidence" value="ECO:0007669"/>
    <property type="project" value="TreeGrafter"/>
</dbReference>
<dbReference type="SMART" id="SM00450">
    <property type="entry name" value="RHOD"/>
    <property type="match status" value="1"/>
</dbReference>
<keyword evidence="1" id="KW-0808">Transferase</keyword>
<dbReference type="Pfam" id="PF00899">
    <property type="entry name" value="ThiF"/>
    <property type="match status" value="1"/>
</dbReference>
<feature type="compositionally biased region" description="Acidic residues" evidence="4">
    <location>
        <begin position="305"/>
        <end position="316"/>
    </location>
</feature>
<dbReference type="InterPro" id="IPR035985">
    <property type="entry name" value="Ubiquitin-activating_enz"/>
</dbReference>
<dbReference type="PANTHER" id="PTHR10953:SF102">
    <property type="entry name" value="ADENYLYLTRANSFERASE AND SULFURTRANSFERASE MOCS3"/>
    <property type="match status" value="1"/>
</dbReference>
<organism evidence="6 7">
    <name type="scientific">Chaetoceros tenuissimus</name>
    <dbReference type="NCBI Taxonomy" id="426638"/>
    <lineage>
        <taxon>Eukaryota</taxon>
        <taxon>Sar</taxon>
        <taxon>Stramenopiles</taxon>
        <taxon>Ochrophyta</taxon>
        <taxon>Bacillariophyta</taxon>
        <taxon>Coscinodiscophyceae</taxon>
        <taxon>Chaetocerotophycidae</taxon>
        <taxon>Chaetocerotales</taxon>
        <taxon>Chaetocerotaceae</taxon>
        <taxon>Chaetoceros</taxon>
    </lineage>
</organism>